<comment type="pathway">
    <text evidence="1">Cofactor biosynthesis; ubiquinone biosynthesis.</text>
</comment>
<keyword evidence="3" id="KW-0479">Metal-binding</keyword>
<keyword evidence="5" id="KW-0408">Iron</keyword>
<evidence type="ECO:0000256" key="7">
    <source>
        <dbReference type="ARBA" id="ARBA00023136"/>
    </source>
</evidence>
<evidence type="ECO:0000256" key="5">
    <source>
        <dbReference type="ARBA" id="ARBA00023004"/>
    </source>
</evidence>
<dbReference type="PANTHER" id="PTHR11237">
    <property type="entry name" value="COENZYME Q10 BIOSYNTHESIS PROTEIN 7"/>
    <property type="match status" value="1"/>
</dbReference>
<dbReference type="GO" id="GO:0008682">
    <property type="term" value="F:3-demethoxyubiquinol 3-hydroxylase activity"/>
    <property type="evidence" value="ECO:0007669"/>
    <property type="project" value="TreeGrafter"/>
</dbReference>
<dbReference type="CDD" id="cd01042">
    <property type="entry name" value="DMQH"/>
    <property type="match status" value="1"/>
</dbReference>
<keyword evidence="7" id="KW-0472">Membrane</keyword>
<keyword evidence="2" id="KW-0831">Ubiquinone biosynthesis</keyword>
<evidence type="ECO:0008006" key="11">
    <source>
        <dbReference type="Google" id="ProtNLM"/>
    </source>
</evidence>
<evidence type="ECO:0000256" key="3">
    <source>
        <dbReference type="ARBA" id="ARBA00022723"/>
    </source>
</evidence>
<evidence type="ECO:0000313" key="10">
    <source>
        <dbReference type="Proteomes" id="UP000238523"/>
    </source>
</evidence>
<evidence type="ECO:0000256" key="1">
    <source>
        <dbReference type="ARBA" id="ARBA00004749"/>
    </source>
</evidence>
<dbReference type="EMBL" id="CP025012">
    <property type="protein sequence ID" value="AUW43187.1"/>
    <property type="molecule type" value="Genomic_DNA"/>
</dbReference>
<evidence type="ECO:0000256" key="8">
    <source>
        <dbReference type="SAM" id="MobiDB-lite"/>
    </source>
</evidence>
<dbReference type="GO" id="GO:0006744">
    <property type="term" value="P:ubiquinone biosynthetic process"/>
    <property type="evidence" value="ECO:0007669"/>
    <property type="project" value="UniProtKB-KW"/>
</dbReference>
<dbReference type="SUPFAM" id="SSF47240">
    <property type="entry name" value="Ferritin-like"/>
    <property type="match status" value="1"/>
</dbReference>
<name>A0A2K9Z4L4_RHILE</name>
<reference evidence="9 10" key="1">
    <citation type="submission" date="2017-11" db="EMBL/GenBank/DDBJ databases">
        <title>Complete genome of Rhizobium leguminosarum Norway, an ineffective micro-symbiont.</title>
        <authorList>
            <person name="Hoffrichter A."/>
            <person name="Liang J."/>
            <person name="Brachmann A."/>
            <person name="Marin M."/>
        </authorList>
    </citation>
    <scope>NUCLEOTIDE SEQUENCE [LARGE SCALE GENOMIC DNA]</scope>
    <source>
        <strain evidence="9 10">Norway</strain>
    </source>
</reference>
<gene>
    <name evidence="9" type="ORF">CUJ84_Chr002838</name>
</gene>
<organism evidence="9 10">
    <name type="scientific">Rhizobium leguminosarum</name>
    <dbReference type="NCBI Taxonomy" id="384"/>
    <lineage>
        <taxon>Bacteria</taxon>
        <taxon>Pseudomonadati</taxon>
        <taxon>Pseudomonadota</taxon>
        <taxon>Alphaproteobacteria</taxon>
        <taxon>Hyphomicrobiales</taxon>
        <taxon>Rhizobiaceae</taxon>
        <taxon>Rhizobium/Agrobacterium group</taxon>
        <taxon>Rhizobium</taxon>
    </lineage>
</organism>
<keyword evidence="4" id="KW-0560">Oxidoreductase</keyword>
<dbReference type="Pfam" id="PF03232">
    <property type="entry name" value="COQ7"/>
    <property type="match status" value="1"/>
</dbReference>
<dbReference type="PANTHER" id="PTHR11237:SF4">
    <property type="entry name" value="5-DEMETHOXYUBIQUINONE HYDROXYLASE, MITOCHONDRIAL"/>
    <property type="match status" value="1"/>
</dbReference>
<dbReference type="InterPro" id="IPR009078">
    <property type="entry name" value="Ferritin-like_SF"/>
</dbReference>
<evidence type="ECO:0000313" key="9">
    <source>
        <dbReference type="EMBL" id="AUW43187.1"/>
    </source>
</evidence>
<keyword evidence="6" id="KW-0503">Monooxygenase</keyword>
<dbReference type="GO" id="GO:0046872">
    <property type="term" value="F:metal ion binding"/>
    <property type="evidence" value="ECO:0007669"/>
    <property type="project" value="UniProtKB-KW"/>
</dbReference>
<dbReference type="Proteomes" id="UP000238523">
    <property type="component" value="Chromosome"/>
</dbReference>
<sequence length="249" mass="27388">MINPSSRSVTRDPDVTIRRILKVNHAGEFGAIRIYGAQILVARRLFPDIVPTLEEMRKDEIDHCRLFREAMPARGAKPCRVMSFWSLGGSVLGFLTALGGRNMVWICTEAVESTVHRHLEDQLAFLPQRDPGLHALIASIQEQELAHLRKAESSQKGRGLSHALLLPVVGAPYRFDDLALHMGRFKLDARRNGACGEELALWRTAASAAGSCSDRMTAGSPEPGAYPQVREIGLGSDVDEQADAAGRRR</sequence>
<dbReference type="AlphaFoldDB" id="A0A2K9Z4L4"/>
<protein>
    <recommendedName>
        <fullName evidence="11">Demethoxyubiquinone hydroxylase family protein</fullName>
    </recommendedName>
</protein>
<feature type="region of interest" description="Disordered" evidence="8">
    <location>
        <begin position="212"/>
        <end position="249"/>
    </location>
</feature>
<dbReference type="InterPro" id="IPR011566">
    <property type="entry name" value="Ubq_synth_Coq7"/>
</dbReference>
<proteinExistence type="predicted"/>
<evidence type="ECO:0000256" key="6">
    <source>
        <dbReference type="ARBA" id="ARBA00023033"/>
    </source>
</evidence>
<accession>A0A2K9Z4L4</accession>
<evidence type="ECO:0000256" key="4">
    <source>
        <dbReference type="ARBA" id="ARBA00023002"/>
    </source>
</evidence>
<evidence type="ECO:0000256" key="2">
    <source>
        <dbReference type="ARBA" id="ARBA00022688"/>
    </source>
</evidence>